<dbReference type="Pfam" id="PF04545">
    <property type="entry name" value="Sigma70_r4"/>
    <property type="match status" value="1"/>
</dbReference>
<dbReference type="RefSeq" id="WP_118644378.1">
    <property type="nucleotide sequence ID" value="NZ_CP060635.1"/>
</dbReference>
<evidence type="ECO:0000313" key="3">
    <source>
        <dbReference type="Proteomes" id="UP000515860"/>
    </source>
</evidence>
<reference evidence="2 3" key="1">
    <citation type="submission" date="2020-08" db="EMBL/GenBank/DDBJ databases">
        <authorList>
            <person name="Liu C."/>
            <person name="Sun Q."/>
        </authorList>
    </citation>
    <scope>NUCLEOTIDE SEQUENCE [LARGE SCALE GENOMIC DNA]</scope>
    <source>
        <strain evidence="2 3">NSJ-29</strain>
    </source>
</reference>
<dbReference type="GO" id="GO:0006352">
    <property type="term" value="P:DNA-templated transcription initiation"/>
    <property type="evidence" value="ECO:0007669"/>
    <property type="project" value="InterPro"/>
</dbReference>
<evidence type="ECO:0000313" key="2">
    <source>
        <dbReference type="EMBL" id="QNM07920.1"/>
    </source>
</evidence>
<protein>
    <recommendedName>
        <fullName evidence="1">RNA polymerase sigma-70 region 4 domain-containing protein</fullName>
    </recommendedName>
</protein>
<sequence>MLQKVDESYIGEVIGDFKERKDRIQKDIRDMYSMLRNKNQLKIDAIESASYLSGMDSTIEKKSRDMDSTLWVYQKLLKEQQTSISSYITRLVNELDTVNRIMLCFFALDRKARDLLELFYKTYKEEKVEVRLHMIAVRLGVSESTVKRRKKEAIQEIKNLYDSSTASEDLAHFYRR</sequence>
<organism evidence="2 3">
    <name type="scientific">Wansuia hejianensis</name>
    <dbReference type="NCBI Taxonomy" id="2763667"/>
    <lineage>
        <taxon>Bacteria</taxon>
        <taxon>Bacillati</taxon>
        <taxon>Bacillota</taxon>
        <taxon>Clostridia</taxon>
        <taxon>Lachnospirales</taxon>
        <taxon>Lachnospiraceae</taxon>
        <taxon>Wansuia</taxon>
    </lineage>
</organism>
<evidence type="ECO:0000259" key="1">
    <source>
        <dbReference type="Pfam" id="PF04545"/>
    </source>
</evidence>
<dbReference type="AlphaFoldDB" id="A0A7G9GAT8"/>
<gene>
    <name evidence="2" type="ORF">H9Q79_13510</name>
</gene>
<dbReference type="InterPro" id="IPR007630">
    <property type="entry name" value="RNA_pol_sigma70_r4"/>
</dbReference>
<dbReference type="KEGG" id="whj:H9Q79_13510"/>
<dbReference type="SUPFAM" id="SSF88659">
    <property type="entry name" value="Sigma3 and sigma4 domains of RNA polymerase sigma factors"/>
    <property type="match status" value="1"/>
</dbReference>
<proteinExistence type="predicted"/>
<dbReference type="GO" id="GO:0003700">
    <property type="term" value="F:DNA-binding transcription factor activity"/>
    <property type="evidence" value="ECO:0007669"/>
    <property type="project" value="InterPro"/>
</dbReference>
<feature type="domain" description="RNA polymerase sigma-70 region 4" evidence="1">
    <location>
        <begin position="107"/>
        <end position="158"/>
    </location>
</feature>
<name>A0A7G9GAT8_9FIRM</name>
<accession>A0A7G9GAT8</accession>
<keyword evidence="3" id="KW-1185">Reference proteome</keyword>
<dbReference type="InterPro" id="IPR013324">
    <property type="entry name" value="RNA_pol_sigma_r3/r4-like"/>
</dbReference>
<dbReference type="Proteomes" id="UP000515860">
    <property type="component" value="Chromosome"/>
</dbReference>
<dbReference type="EMBL" id="CP060635">
    <property type="protein sequence ID" value="QNM07920.1"/>
    <property type="molecule type" value="Genomic_DNA"/>
</dbReference>